<dbReference type="EMBL" id="JAWZYT010002621">
    <property type="protein sequence ID" value="KAK4303084.1"/>
    <property type="molecule type" value="Genomic_DNA"/>
</dbReference>
<dbReference type="AlphaFoldDB" id="A0AAE1P6Q1"/>
<proteinExistence type="predicted"/>
<gene>
    <name evidence="1" type="ORF">Pmani_024886</name>
</gene>
<organism evidence="1 2">
    <name type="scientific">Petrolisthes manimaculis</name>
    <dbReference type="NCBI Taxonomy" id="1843537"/>
    <lineage>
        <taxon>Eukaryota</taxon>
        <taxon>Metazoa</taxon>
        <taxon>Ecdysozoa</taxon>
        <taxon>Arthropoda</taxon>
        <taxon>Crustacea</taxon>
        <taxon>Multicrustacea</taxon>
        <taxon>Malacostraca</taxon>
        <taxon>Eumalacostraca</taxon>
        <taxon>Eucarida</taxon>
        <taxon>Decapoda</taxon>
        <taxon>Pleocyemata</taxon>
        <taxon>Anomura</taxon>
        <taxon>Galatheoidea</taxon>
        <taxon>Porcellanidae</taxon>
        <taxon>Petrolisthes</taxon>
    </lineage>
</organism>
<protein>
    <submittedName>
        <fullName evidence="1">Uncharacterized protein</fullName>
    </submittedName>
</protein>
<reference evidence="1" key="1">
    <citation type="submission" date="2023-11" db="EMBL/GenBank/DDBJ databases">
        <title>Genome assemblies of two species of porcelain crab, Petrolisthes cinctipes and Petrolisthes manimaculis (Anomura: Porcellanidae).</title>
        <authorList>
            <person name="Angst P."/>
        </authorList>
    </citation>
    <scope>NUCLEOTIDE SEQUENCE</scope>
    <source>
        <strain evidence="1">PB745_02</strain>
        <tissue evidence="1">Gill</tissue>
    </source>
</reference>
<dbReference type="Proteomes" id="UP001292094">
    <property type="component" value="Unassembled WGS sequence"/>
</dbReference>
<sequence>MRPVSAIGEGRVPQVMDVWISKRRVSVLVLHTLHGRPRQLTPPFTTPQTYTLLFHTPLPYLYGHTHLRKLSSKPTPLLTTPQT</sequence>
<comment type="caution">
    <text evidence="1">The sequence shown here is derived from an EMBL/GenBank/DDBJ whole genome shotgun (WGS) entry which is preliminary data.</text>
</comment>
<keyword evidence="2" id="KW-1185">Reference proteome</keyword>
<evidence type="ECO:0000313" key="2">
    <source>
        <dbReference type="Proteomes" id="UP001292094"/>
    </source>
</evidence>
<accession>A0AAE1P6Q1</accession>
<evidence type="ECO:0000313" key="1">
    <source>
        <dbReference type="EMBL" id="KAK4303084.1"/>
    </source>
</evidence>
<name>A0AAE1P6Q1_9EUCA</name>